<dbReference type="KEGG" id="oai:OLEAN_C24540"/>
<comment type="catalytic activity">
    <reaction evidence="5">
        <text>a 2'-deoxyadenosine in DNA + S-adenosyl-L-methionine = an N(6)-methyl-2'-deoxyadenosine in DNA + S-adenosyl-L-homocysteine + H(+)</text>
        <dbReference type="Rhea" id="RHEA:15197"/>
        <dbReference type="Rhea" id="RHEA-COMP:12418"/>
        <dbReference type="Rhea" id="RHEA-COMP:12419"/>
        <dbReference type="ChEBI" id="CHEBI:15378"/>
        <dbReference type="ChEBI" id="CHEBI:57856"/>
        <dbReference type="ChEBI" id="CHEBI:59789"/>
        <dbReference type="ChEBI" id="CHEBI:90615"/>
        <dbReference type="ChEBI" id="CHEBI:90616"/>
        <dbReference type="EC" id="2.1.1.72"/>
    </reaction>
</comment>
<dbReference type="PROSITE" id="PS00092">
    <property type="entry name" value="N6_MTASE"/>
    <property type="match status" value="1"/>
</dbReference>
<reference evidence="7 8" key="1">
    <citation type="journal article" date="2013" name="Nat. Commun.">
        <title>Genome sequence and functional genomic analysis of the oil-degrading bacterium Oleispira antarctica.</title>
        <authorList>
            <person name="Kube M."/>
            <person name="Chernikova T.N."/>
            <person name="Al-Ramahi Y."/>
            <person name="Beloqui A."/>
            <person name="Lopez-Cortez N."/>
            <person name="Guazzaroni M.E."/>
            <person name="Heipieper H.J."/>
            <person name="Klages S."/>
            <person name="Kotsyurbenko O.R."/>
            <person name="Langer I."/>
            <person name="Nechitaylo T.Y."/>
            <person name="Lunsdorf H."/>
            <person name="Fernandez M."/>
            <person name="Juarez S."/>
            <person name="Ciordia S."/>
            <person name="Singer A."/>
            <person name="Kagan O."/>
            <person name="Egorova O."/>
            <person name="Petit P.A."/>
            <person name="Stogios P."/>
            <person name="Kim Y."/>
            <person name="Tchigvintsev A."/>
            <person name="Flick R."/>
            <person name="Denaro R."/>
            <person name="Genovese M."/>
            <person name="Albar J.P."/>
            <person name="Reva O.N."/>
            <person name="Martinez-Gomariz M."/>
            <person name="Tran H."/>
            <person name="Ferrer M."/>
            <person name="Savchenko A."/>
            <person name="Yakunin A.F."/>
            <person name="Yakimov M.M."/>
            <person name="Golyshina O.V."/>
            <person name="Reinhardt R."/>
            <person name="Golyshin P.N."/>
        </authorList>
    </citation>
    <scope>NUCLEOTIDE SEQUENCE [LARGE SCALE GENOMIC DNA]</scope>
</reference>
<dbReference type="GO" id="GO:0009007">
    <property type="term" value="F:site-specific DNA-methyltransferase (adenine-specific) activity"/>
    <property type="evidence" value="ECO:0007669"/>
    <property type="project" value="UniProtKB-EC"/>
</dbReference>
<dbReference type="PATRIC" id="fig|698738.3.peg.2541"/>
<dbReference type="PANTHER" id="PTHR33841:SF1">
    <property type="entry name" value="DNA METHYLTRANSFERASE A"/>
    <property type="match status" value="1"/>
</dbReference>
<evidence type="ECO:0000256" key="2">
    <source>
        <dbReference type="ARBA" id="ARBA00022603"/>
    </source>
</evidence>
<dbReference type="SUPFAM" id="SSF53335">
    <property type="entry name" value="S-adenosyl-L-methionine-dependent methyltransferases"/>
    <property type="match status" value="1"/>
</dbReference>
<dbReference type="InterPro" id="IPR029063">
    <property type="entry name" value="SAM-dependent_MTases_sf"/>
</dbReference>
<dbReference type="PANTHER" id="PTHR33841">
    <property type="entry name" value="DNA METHYLTRANSFERASE YEEA-RELATED"/>
    <property type="match status" value="1"/>
</dbReference>
<accession>R4YP48</accession>
<dbReference type="Pfam" id="PF07669">
    <property type="entry name" value="Eco57I"/>
    <property type="match status" value="1"/>
</dbReference>
<gene>
    <name evidence="7" type="ORF">OLEAN_C24540</name>
</gene>
<dbReference type="OrthoDB" id="9784823at2"/>
<dbReference type="GO" id="GO:0003676">
    <property type="term" value="F:nucleic acid binding"/>
    <property type="evidence" value="ECO:0007669"/>
    <property type="project" value="InterPro"/>
</dbReference>
<dbReference type="Gene3D" id="3.40.50.150">
    <property type="entry name" value="Vaccinia Virus protein VP39"/>
    <property type="match status" value="2"/>
</dbReference>
<keyword evidence="2 7" id="KW-0489">Methyltransferase</keyword>
<evidence type="ECO:0000256" key="1">
    <source>
        <dbReference type="ARBA" id="ARBA00011900"/>
    </source>
</evidence>
<protein>
    <recommendedName>
        <fullName evidence="1">site-specific DNA-methyltransferase (adenine-specific)</fullName>
        <ecNumber evidence="1">2.1.1.72</ecNumber>
    </recommendedName>
</protein>
<keyword evidence="8" id="KW-1185">Reference proteome</keyword>
<proteinExistence type="predicted"/>
<dbReference type="GO" id="GO:0032259">
    <property type="term" value="P:methylation"/>
    <property type="evidence" value="ECO:0007669"/>
    <property type="project" value="UniProtKB-KW"/>
</dbReference>
<evidence type="ECO:0000313" key="8">
    <source>
        <dbReference type="Proteomes" id="UP000032749"/>
    </source>
</evidence>
<dbReference type="InterPro" id="IPR011639">
    <property type="entry name" value="MethylTrfase_TaqI-like_dom"/>
</dbReference>
<evidence type="ECO:0000313" key="7">
    <source>
        <dbReference type="EMBL" id="CCK76630.1"/>
    </source>
</evidence>
<dbReference type="Proteomes" id="UP000032749">
    <property type="component" value="Chromosome"/>
</dbReference>
<dbReference type="GO" id="GO:0006304">
    <property type="term" value="P:DNA modification"/>
    <property type="evidence" value="ECO:0007669"/>
    <property type="project" value="InterPro"/>
</dbReference>
<evidence type="ECO:0000259" key="6">
    <source>
        <dbReference type="Pfam" id="PF07669"/>
    </source>
</evidence>
<evidence type="ECO:0000256" key="3">
    <source>
        <dbReference type="ARBA" id="ARBA00022679"/>
    </source>
</evidence>
<dbReference type="InterPro" id="IPR002052">
    <property type="entry name" value="DNA_methylase_N6_adenine_CS"/>
</dbReference>
<evidence type="ECO:0000256" key="4">
    <source>
        <dbReference type="ARBA" id="ARBA00022691"/>
    </source>
</evidence>
<sequence>MAWFGINNENEFYSEHYLNEIFGSNIKDQLDQWQEQETTSKAETPNSPILSPFSQLNSLSRDALQTFKQLEQLKTPTDLLAIQRKWLSRLLPVFGFTAKPERFALNDDIELPLLANIQSSDGKPLLWIVEALAIDESDADPLSLPLHNKQLETLNSAPASKSLKGQNWQDIIANHIYGQDNPPRWVLLVTGRQWLLLDRAKYAQSRLLRFDWFELFSRREADTLKAVTVLLHQDSMLANQGQSLLDTLDENAHKHAYGVSEDLKYALRECIELLGNEAAKQLILRSDIGYTGKSALDPNQLSLESLRYMYRLLFMFYIEARPELGYAPVDNSVYLQGYSLESLRDLEMVPLTSQREQEGRYFHDSITTLFKLINQGYQAKSTDDMLATSADGFSMSPLQSHLFDPEKTKLLNKVVFPNHLLQTVIKLMSLSKPAKGGRGGSRKRRGRISYAQLGINQLGAVYEALLSYRGFFAGEDLYEVKKAGEPTPDKLEAGFFVKASQLEDYTEDEKVFDKVEGKDKLRMHPKGSFIYRLAGRDRQKSASYYTPEVLTQSLVKYALKEVYKEQLEPLANDKLRAEKLLTLTVCEPAMGSAAFLNEAINQMADKYLELAQSGLNKRIPQSEYLQEKQKVKMFLADNNVFGVDLNPIAVELAEVSIWLNALSEDRFIPWLGLQINCGNSLVGARRQAFKDTSLSLKPKDTACWLNNAPTAIKLGTPRTAADIWHFLLPDSGMANYSDKVVKKRYPDQIAAINTWRKDFTKPFDKNEIARLQILSSKVDELWDEHVNQLRTLRLKTTDPYKIFGHELSGNLTPLQFKDEALSGELLSEQLQNASCYRRLKLVMDYWCALWFWPIEEYDSLPCRDEYLLDLENLLLGDTIVTGSTGKVDDLFAPSINESEGKYFVNKYGVVNLNTLFDIFPRLKLADELATKRRFFHWELTFADQFHDKGGFDLILGNPPWLKVEWQESGVMGDYEPLFVIRNYSASALNTLRYDTFKKYSKLEQSWINEYTESSGMQNFLNALANYPVLKGVQTDLYKCFIPLVWQLGCKYGISGLLHPEGIYEDSNGGAIRKNIYTRLLSHFQFLNKKKLFPIGDSKRYSINIGKCSHQEKIQFKSISNLFTPRTIDLCFKSNINDQLEGIKSNKTGDWNNAGHPQRVLNISKKELLLFSNLYDDSCKYSEAKLPKLHATPLLSVLEKLANQPEKLSQHADQYISSEMWHETNQQKDGTLLKQTVFPLTSYQWVLSGPHIYVGTPINNTPRKKCNNSQAYDTLDLSEIPENYFPRTNFVPSSTDDKYLSMIPKVPWSKPPKEVTQFFRLAYRGMLSHSGERTLISAIIPPGSSHIHGLQSTTYKSSTLLMKQALMSFSLVGDFFIKTTGRSNLMASWASFPLLNLNNEGKLRVLALSCLTNSYTDLWEDNWSQTFVNQTWSNSSPLLPRDYFLKLSKNWKASNAYISDYTRRQALVEIDVIVSLSIGMSLEELLTIYRIQFWVLIGNEADTWYDQNGRIIFTPDTAKRGIGMPRQKRPSDLKNGTSYGTMINGDYDRAEEGISLGWEDVKDFKAGSTVSKSFMDDTLSDIPVERTIVYQAPFIKPNREEDYRVAWEFFSKTIESTESVTKEESC</sequence>
<dbReference type="EC" id="2.1.1.72" evidence="1"/>
<dbReference type="InterPro" id="IPR050953">
    <property type="entry name" value="N4_N6_ade-DNA_methylase"/>
</dbReference>
<organism evidence="7 8">
    <name type="scientific">Oleispira antarctica RB-8</name>
    <dbReference type="NCBI Taxonomy" id="698738"/>
    <lineage>
        <taxon>Bacteria</taxon>
        <taxon>Pseudomonadati</taxon>
        <taxon>Pseudomonadota</taxon>
        <taxon>Gammaproteobacteria</taxon>
        <taxon>Oceanospirillales</taxon>
        <taxon>Oceanospirillaceae</taxon>
        <taxon>Oleispira</taxon>
    </lineage>
</organism>
<feature type="domain" description="Type II methyltransferase M.TaqI-like" evidence="6">
    <location>
        <begin position="638"/>
        <end position="967"/>
    </location>
</feature>
<dbReference type="EMBL" id="FO203512">
    <property type="protein sequence ID" value="CCK76630.1"/>
    <property type="molecule type" value="Genomic_DNA"/>
</dbReference>
<dbReference type="REBASE" id="65308">
    <property type="entry name" value="OanRB8ORF24540P"/>
</dbReference>
<name>R4YP48_OLEAN</name>
<keyword evidence="3 7" id="KW-0808">Transferase</keyword>
<keyword evidence="4" id="KW-0949">S-adenosyl-L-methionine</keyword>
<dbReference type="HOGENOM" id="CLU_003916_0_0_6"/>
<dbReference type="STRING" id="698738.OLEAN_C24540"/>
<evidence type="ECO:0000256" key="5">
    <source>
        <dbReference type="ARBA" id="ARBA00047942"/>
    </source>
</evidence>